<gene>
    <name evidence="1" type="ORF">NCTC10082_01225</name>
</gene>
<evidence type="ECO:0000313" key="1">
    <source>
        <dbReference type="EMBL" id="STE02913.1"/>
    </source>
</evidence>
<dbReference type="Proteomes" id="UP000255164">
    <property type="component" value="Unassembled WGS sequence"/>
</dbReference>
<protein>
    <submittedName>
        <fullName evidence="1">Prophage protein</fullName>
    </submittedName>
</protein>
<dbReference type="RefSeq" id="WP_021554092.1">
    <property type="nucleotide sequence ID" value="NZ_CALSUS010000057.1"/>
</dbReference>
<evidence type="ECO:0000313" key="2">
    <source>
        <dbReference type="Proteomes" id="UP000255164"/>
    </source>
</evidence>
<dbReference type="AlphaFoldDB" id="A0A244BBE6"/>
<dbReference type="EMBL" id="UFZA01000001">
    <property type="protein sequence ID" value="STE02913.1"/>
    <property type="molecule type" value="Genomic_DNA"/>
</dbReference>
<organism evidence="1 2">
    <name type="scientific">Escherichia coli</name>
    <dbReference type="NCBI Taxonomy" id="562"/>
    <lineage>
        <taxon>Bacteria</taxon>
        <taxon>Pseudomonadati</taxon>
        <taxon>Pseudomonadota</taxon>
        <taxon>Gammaproteobacteria</taxon>
        <taxon>Enterobacterales</taxon>
        <taxon>Enterobacteriaceae</taxon>
        <taxon>Escherichia</taxon>
    </lineage>
</organism>
<sequence length="66" mass="7640">MKGRTPHIEHQANHFSDVRNELIGIRGDMHGMERRLADKMDENQKWIIVLLILSILIPLLIALVTK</sequence>
<reference evidence="1 2" key="1">
    <citation type="submission" date="2018-06" db="EMBL/GenBank/DDBJ databases">
        <authorList>
            <consortium name="Pathogen Informatics"/>
            <person name="Doyle S."/>
        </authorList>
    </citation>
    <scope>NUCLEOTIDE SEQUENCE [LARGE SCALE GENOMIC DNA]</scope>
    <source>
        <strain evidence="1 2">NCTC10082</strain>
    </source>
</reference>
<proteinExistence type="predicted"/>
<accession>A0A244BBE6</accession>
<name>A0A244BBE6_ECOLX</name>